<keyword evidence="6 7" id="KW-0472">Membrane</keyword>
<evidence type="ECO:0000256" key="2">
    <source>
        <dbReference type="ARBA" id="ARBA00022448"/>
    </source>
</evidence>
<dbReference type="GO" id="GO:0005886">
    <property type="term" value="C:plasma membrane"/>
    <property type="evidence" value="ECO:0007669"/>
    <property type="project" value="UniProtKB-SubCell"/>
</dbReference>
<dbReference type="SUPFAM" id="SSF161098">
    <property type="entry name" value="MetI-like"/>
    <property type="match status" value="1"/>
</dbReference>
<protein>
    <submittedName>
        <fullName evidence="9">Aliphatic sulfonates transport permease protein SsuC</fullName>
    </submittedName>
</protein>
<feature type="transmembrane region" description="Helical" evidence="7">
    <location>
        <begin position="101"/>
        <end position="119"/>
    </location>
</feature>
<keyword evidence="3" id="KW-1003">Cell membrane</keyword>
<feature type="domain" description="ABC transmembrane type-1" evidence="8">
    <location>
        <begin position="27"/>
        <end position="158"/>
    </location>
</feature>
<reference evidence="9 10" key="1">
    <citation type="submission" date="2020-04" db="EMBL/GenBank/DDBJ databases">
        <authorList>
            <person name="De Canck E."/>
        </authorList>
    </citation>
    <scope>NUCLEOTIDE SEQUENCE [LARGE SCALE GENOMIC DNA]</scope>
    <source>
        <strain evidence="9 10">LMG 26858</strain>
    </source>
</reference>
<dbReference type="AlphaFoldDB" id="A0A6S7D495"/>
<keyword evidence="4 7" id="KW-0812">Transmembrane</keyword>
<keyword evidence="2" id="KW-0813">Transport</keyword>
<dbReference type="PANTHER" id="PTHR30151:SF38">
    <property type="entry name" value="ALIPHATIC SULFONATES TRANSPORT PERMEASE PROTEIN SSUC-RELATED"/>
    <property type="match status" value="1"/>
</dbReference>
<evidence type="ECO:0000256" key="5">
    <source>
        <dbReference type="ARBA" id="ARBA00022989"/>
    </source>
</evidence>
<name>A0A6S7D495_9BURK</name>
<keyword evidence="5 7" id="KW-1133">Transmembrane helix</keyword>
<keyword evidence="10" id="KW-1185">Reference proteome</keyword>
<dbReference type="PANTHER" id="PTHR30151">
    <property type="entry name" value="ALKANE SULFONATE ABC TRANSPORTER-RELATED, MEMBRANE SUBUNIT"/>
    <property type="match status" value="1"/>
</dbReference>
<dbReference type="Pfam" id="PF00528">
    <property type="entry name" value="BPD_transp_1"/>
    <property type="match status" value="1"/>
</dbReference>
<dbReference type="Gene3D" id="1.10.3720.10">
    <property type="entry name" value="MetI-like"/>
    <property type="match status" value="1"/>
</dbReference>
<proteinExistence type="predicted"/>
<evidence type="ECO:0000256" key="7">
    <source>
        <dbReference type="SAM" id="Phobius"/>
    </source>
</evidence>
<gene>
    <name evidence="9" type="primary">ssuC_4</name>
    <name evidence="9" type="ORF">LMG26858_03070</name>
</gene>
<dbReference type="Proteomes" id="UP000494117">
    <property type="component" value="Unassembled WGS sequence"/>
</dbReference>
<dbReference type="EMBL" id="CADILG010000021">
    <property type="protein sequence ID" value="CAB3877818.1"/>
    <property type="molecule type" value="Genomic_DNA"/>
</dbReference>
<evidence type="ECO:0000256" key="6">
    <source>
        <dbReference type="ARBA" id="ARBA00023136"/>
    </source>
</evidence>
<dbReference type="InterPro" id="IPR000515">
    <property type="entry name" value="MetI-like"/>
</dbReference>
<feature type="transmembrane region" description="Helical" evidence="7">
    <location>
        <begin position="131"/>
        <end position="154"/>
    </location>
</feature>
<dbReference type="InterPro" id="IPR035906">
    <property type="entry name" value="MetI-like_sf"/>
</dbReference>
<evidence type="ECO:0000256" key="4">
    <source>
        <dbReference type="ARBA" id="ARBA00022692"/>
    </source>
</evidence>
<dbReference type="RefSeq" id="WP_175207895.1">
    <property type="nucleotide sequence ID" value="NZ_CADILG010000021.1"/>
</dbReference>
<feature type="transmembrane region" description="Helical" evidence="7">
    <location>
        <begin position="37"/>
        <end position="57"/>
    </location>
</feature>
<dbReference type="GO" id="GO:0055085">
    <property type="term" value="P:transmembrane transport"/>
    <property type="evidence" value="ECO:0007669"/>
    <property type="project" value="InterPro"/>
</dbReference>
<evidence type="ECO:0000313" key="9">
    <source>
        <dbReference type="EMBL" id="CAB3877818.1"/>
    </source>
</evidence>
<feature type="transmembrane region" description="Helical" evidence="7">
    <location>
        <begin position="12"/>
        <end position="30"/>
    </location>
</feature>
<evidence type="ECO:0000313" key="10">
    <source>
        <dbReference type="Proteomes" id="UP000494117"/>
    </source>
</evidence>
<organism evidence="9 10">
    <name type="scientific">Achromobacter anxifer</name>
    <dbReference type="NCBI Taxonomy" id="1287737"/>
    <lineage>
        <taxon>Bacteria</taxon>
        <taxon>Pseudomonadati</taxon>
        <taxon>Pseudomonadota</taxon>
        <taxon>Betaproteobacteria</taxon>
        <taxon>Burkholderiales</taxon>
        <taxon>Alcaligenaceae</taxon>
        <taxon>Achromobacter</taxon>
    </lineage>
</organism>
<evidence type="ECO:0000256" key="3">
    <source>
        <dbReference type="ARBA" id="ARBA00022475"/>
    </source>
</evidence>
<evidence type="ECO:0000259" key="8">
    <source>
        <dbReference type="Pfam" id="PF00528"/>
    </source>
</evidence>
<accession>A0A6S7D495</accession>
<comment type="subcellular location">
    <subcellularLocation>
        <location evidence="1">Cell membrane</location>
        <topology evidence="1">Multi-pass membrane protein</topology>
    </subcellularLocation>
</comment>
<evidence type="ECO:0000256" key="1">
    <source>
        <dbReference type="ARBA" id="ARBA00004651"/>
    </source>
</evidence>
<sequence>MMRRALDPSSSRAPLLGWLGAVLLLALWLGREPDARLALLPFAVLLPVLWQAARGIRAVDPALVETGRSHDLRGWPLYRHVLLPGALPFIFTGLRQGLGLLWLTLIALELFVTPSGLGLPTPPAGGPPGVLALLLGIALYALLSAGSGALVSLLERWLLRWRPR</sequence>